<dbReference type="SMART" id="SM00954">
    <property type="entry name" value="RelA_SpoT"/>
    <property type="match status" value="1"/>
</dbReference>
<dbReference type="InterPro" id="IPR007685">
    <property type="entry name" value="RelA_SpoT"/>
</dbReference>
<organism evidence="5 6">
    <name type="scientific">Miscanthus lutarioriparius</name>
    <dbReference type="NCBI Taxonomy" id="422564"/>
    <lineage>
        <taxon>Eukaryota</taxon>
        <taxon>Viridiplantae</taxon>
        <taxon>Streptophyta</taxon>
        <taxon>Embryophyta</taxon>
        <taxon>Tracheophyta</taxon>
        <taxon>Spermatophyta</taxon>
        <taxon>Magnoliopsida</taxon>
        <taxon>Liliopsida</taxon>
        <taxon>Poales</taxon>
        <taxon>Poaceae</taxon>
        <taxon>PACMAD clade</taxon>
        <taxon>Panicoideae</taxon>
        <taxon>Andropogonodae</taxon>
        <taxon>Andropogoneae</taxon>
        <taxon>Saccharinae</taxon>
        <taxon>Miscanthus</taxon>
    </lineage>
</organism>
<dbReference type="Proteomes" id="UP000604825">
    <property type="component" value="Unassembled WGS sequence"/>
</dbReference>
<dbReference type="InterPro" id="IPR056011">
    <property type="entry name" value="DUF7589"/>
</dbReference>
<feature type="region of interest" description="Disordered" evidence="2">
    <location>
        <begin position="435"/>
        <end position="456"/>
    </location>
</feature>
<dbReference type="SUPFAM" id="SSF109604">
    <property type="entry name" value="HD-domain/PDEase-like"/>
    <property type="match status" value="1"/>
</dbReference>
<dbReference type="PANTHER" id="PTHR21262">
    <property type="entry name" value="GUANOSINE-3',5'-BIS DIPHOSPHATE 3'-PYROPHOSPHOHYDROLASE"/>
    <property type="match status" value="1"/>
</dbReference>
<reference evidence="5" key="1">
    <citation type="submission" date="2020-10" db="EMBL/GenBank/DDBJ databases">
        <authorList>
            <person name="Han B."/>
            <person name="Lu T."/>
            <person name="Zhao Q."/>
            <person name="Huang X."/>
            <person name="Zhao Y."/>
        </authorList>
    </citation>
    <scope>NUCLEOTIDE SEQUENCE</scope>
</reference>
<keyword evidence="6" id="KW-1185">Reference proteome</keyword>
<keyword evidence="3" id="KW-1133">Transmembrane helix</keyword>
<dbReference type="SUPFAM" id="SSF81301">
    <property type="entry name" value="Nucleotidyltransferase"/>
    <property type="match status" value="1"/>
</dbReference>
<dbReference type="PANTHER" id="PTHR21262:SF31">
    <property type="entry name" value="GTP PYROPHOSPHOKINASE"/>
    <property type="match status" value="1"/>
</dbReference>
<evidence type="ECO:0000256" key="2">
    <source>
        <dbReference type="SAM" id="MobiDB-lite"/>
    </source>
</evidence>
<evidence type="ECO:0000256" key="3">
    <source>
        <dbReference type="SAM" id="Phobius"/>
    </source>
</evidence>
<dbReference type="Pfam" id="PF24500">
    <property type="entry name" value="DUF7589"/>
    <property type="match status" value="1"/>
</dbReference>
<evidence type="ECO:0000259" key="4">
    <source>
        <dbReference type="SMART" id="SM00954"/>
    </source>
</evidence>
<comment type="caution">
    <text evidence="5">The sequence shown here is derived from an EMBL/GenBank/DDBJ whole genome shotgun (WGS) entry which is preliminary data.</text>
</comment>
<sequence length="522" mass="57797">MTQSPASTAVSDSGMLGRRLALLLASTLAQVSVTAVAIASGACLSTKVDFFWPRIEQLPDTLIFEGVEVTGYQIFEDPKVQKAIEFASTAHLGQFRRTGDPYVTHCIHTGKILAALVPSTGERAVNTVVAGILHDNVCDTSESLKSSLGMMLLAWYLELLLLFITIFCALQLLRRHRQKNTGGSTLTSEEANNLRVMLLGMVDDPRVVLIKLADRLHNMQTIYALPVPKAEAVAQETLAVWCSLASRLEDLCFAVLQFMQPRKTKYEVLPFDIFLDRKRRSYFLRNLNSNSGESIPNPKTVDDAAVALASCEKELEQELLISTSYIPGMEVTLSSRLKSLYSIYCKVLLLIYCKICVVCYGLQLMGSLMTTLSILRVAVTSLHTAVQASDSSPLEVHIRTQRMHEYAEHGLAAHWLYKESEVEYRSSMSKRIRQSTSYSSSSSEDESSIQDDIPSKYSSMKVGHPVLRIEGCDLLAAVIVSIDKGGKELIVAVSFSLEASEAVAELRSSFQLKRWEAYARLS</sequence>
<dbReference type="GO" id="GO:0009507">
    <property type="term" value="C:chloroplast"/>
    <property type="evidence" value="ECO:0007669"/>
    <property type="project" value="TreeGrafter"/>
</dbReference>
<feature type="transmembrane region" description="Helical" evidence="3">
    <location>
        <begin position="153"/>
        <end position="173"/>
    </location>
</feature>
<name>A0A811Q1I9_9POAL</name>
<dbReference type="AlphaFoldDB" id="A0A811Q1I9"/>
<evidence type="ECO:0000313" key="5">
    <source>
        <dbReference type="EMBL" id="CAD6249842.1"/>
    </source>
</evidence>
<evidence type="ECO:0000313" key="6">
    <source>
        <dbReference type="Proteomes" id="UP000604825"/>
    </source>
</evidence>
<feature type="domain" description="RelA/SpoT" evidence="4">
    <location>
        <begin position="335"/>
        <end position="421"/>
    </location>
</feature>
<evidence type="ECO:0000256" key="1">
    <source>
        <dbReference type="ARBA" id="ARBA00022777"/>
    </source>
</evidence>
<keyword evidence="1" id="KW-0808">Transferase</keyword>
<feature type="transmembrane region" description="Helical" evidence="3">
    <location>
        <begin position="343"/>
        <end position="366"/>
    </location>
</feature>
<dbReference type="OrthoDB" id="430679at2759"/>
<gene>
    <name evidence="5" type="ORF">NCGR_LOCUS33644</name>
</gene>
<dbReference type="EMBL" id="CAJGYO010000008">
    <property type="protein sequence ID" value="CAD6249842.1"/>
    <property type="molecule type" value="Genomic_DNA"/>
</dbReference>
<accession>A0A811Q1I9</accession>
<dbReference type="InterPro" id="IPR043519">
    <property type="entry name" value="NT_sf"/>
</dbReference>
<keyword evidence="1" id="KW-0418">Kinase</keyword>
<protein>
    <recommendedName>
        <fullName evidence="4">RelA/SpoT domain-containing protein</fullName>
    </recommendedName>
</protein>
<dbReference type="Gene3D" id="1.10.3210.10">
    <property type="entry name" value="Hypothetical protein af1432"/>
    <property type="match status" value="1"/>
</dbReference>
<proteinExistence type="predicted"/>
<dbReference type="Pfam" id="PF13328">
    <property type="entry name" value="HD_4"/>
    <property type="match status" value="1"/>
</dbReference>
<dbReference type="GO" id="GO:0015969">
    <property type="term" value="P:guanosine tetraphosphate metabolic process"/>
    <property type="evidence" value="ECO:0007669"/>
    <property type="project" value="InterPro"/>
</dbReference>
<dbReference type="Pfam" id="PF04607">
    <property type="entry name" value="RelA_SpoT"/>
    <property type="match status" value="1"/>
</dbReference>
<keyword evidence="3" id="KW-0812">Transmembrane</keyword>
<keyword evidence="3" id="KW-0472">Membrane</keyword>